<evidence type="ECO:0000256" key="4">
    <source>
        <dbReference type="SAM" id="MobiDB-lite"/>
    </source>
</evidence>
<dbReference type="GO" id="GO:0005829">
    <property type="term" value="C:cytosol"/>
    <property type="evidence" value="ECO:0007669"/>
    <property type="project" value="TreeGrafter"/>
</dbReference>
<accession>A0AAP0J8P8</accession>
<name>A0AAP0J8P8_9MAGN</name>
<protein>
    <recommendedName>
        <fullName evidence="7">WEB family protein</fullName>
    </recommendedName>
</protein>
<keyword evidence="2 3" id="KW-0175">Coiled coil</keyword>
<sequence>MEGEDGVAVKGRAEIDTRAPFQSVKEAVLLFGERVLAGEVYANKIREMRAENGNSGTRLGTVTAELEETKHSLQKAKEEGMLMEYCLTNLKKELEQTKSELEQIKARELEKLKIDSEMEDLKFIEHPIEMEDSAWSTTPDESGLDFQKKRYVKFASPPSLAKVMTPDEGAHQQVLERHPSLKKKKKKPLIPLIAGLFSKKRGHNRQDHGTLNGQAL</sequence>
<dbReference type="Proteomes" id="UP001417504">
    <property type="component" value="Unassembled WGS sequence"/>
</dbReference>
<comment type="caution">
    <text evidence="5">The sequence shown here is derived from an EMBL/GenBank/DDBJ whole genome shotgun (WGS) entry which is preliminary data.</text>
</comment>
<proteinExistence type="inferred from homology"/>
<dbReference type="PANTHER" id="PTHR32054">
    <property type="entry name" value="HEAVY CHAIN, PUTATIVE, EXPRESSED-RELATED-RELATED"/>
    <property type="match status" value="1"/>
</dbReference>
<reference evidence="5 6" key="1">
    <citation type="submission" date="2024-01" db="EMBL/GenBank/DDBJ databases">
        <title>Genome assemblies of Stephania.</title>
        <authorList>
            <person name="Yang L."/>
        </authorList>
    </citation>
    <scope>NUCLEOTIDE SEQUENCE [LARGE SCALE GENOMIC DNA]</scope>
    <source>
        <strain evidence="5">QJT</strain>
        <tissue evidence="5">Leaf</tissue>
    </source>
</reference>
<dbReference type="GO" id="GO:0009904">
    <property type="term" value="P:chloroplast accumulation movement"/>
    <property type="evidence" value="ECO:0007669"/>
    <property type="project" value="TreeGrafter"/>
</dbReference>
<evidence type="ECO:0000313" key="5">
    <source>
        <dbReference type="EMBL" id="KAK9129531.1"/>
    </source>
</evidence>
<keyword evidence="6" id="KW-1185">Reference proteome</keyword>
<comment type="similarity">
    <text evidence="1">Belongs to the WEB family.</text>
</comment>
<dbReference type="PANTHER" id="PTHR32054:SF9">
    <property type="entry name" value="OS04G0116200 PROTEIN"/>
    <property type="match status" value="1"/>
</dbReference>
<dbReference type="EMBL" id="JBBNAE010000004">
    <property type="protein sequence ID" value="KAK9129531.1"/>
    <property type="molecule type" value="Genomic_DNA"/>
</dbReference>
<evidence type="ECO:0000313" key="6">
    <source>
        <dbReference type="Proteomes" id="UP001417504"/>
    </source>
</evidence>
<feature type="region of interest" description="Disordered" evidence="4">
    <location>
        <begin position="196"/>
        <end position="216"/>
    </location>
</feature>
<feature type="coiled-coil region" evidence="3">
    <location>
        <begin position="59"/>
        <end position="111"/>
    </location>
</feature>
<organism evidence="5 6">
    <name type="scientific">Stephania japonica</name>
    <dbReference type="NCBI Taxonomy" id="461633"/>
    <lineage>
        <taxon>Eukaryota</taxon>
        <taxon>Viridiplantae</taxon>
        <taxon>Streptophyta</taxon>
        <taxon>Embryophyta</taxon>
        <taxon>Tracheophyta</taxon>
        <taxon>Spermatophyta</taxon>
        <taxon>Magnoliopsida</taxon>
        <taxon>Ranunculales</taxon>
        <taxon>Menispermaceae</taxon>
        <taxon>Menispermoideae</taxon>
        <taxon>Cissampelideae</taxon>
        <taxon>Stephania</taxon>
    </lineage>
</organism>
<evidence type="ECO:0000256" key="3">
    <source>
        <dbReference type="SAM" id="Coils"/>
    </source>
</evidence>
<dbReference type="AlphaFoldDB" id="A0AAP0J8P8"/>
<evidence type="ECO:0008006" key="7">
    <source>
        <dbReference type="Google" id="ProtNLM"/>
    </source>
</evidence>
<evidence type="ECO:0000256" key="1">
    <source>
        <dbReference type="ARBA" id="ARBA00005485"/>
    </source>
</evidence>
<gene>
    <name evidence="5" type="ORF">Sjap_010018</name>
</gene>
<dbReference type="GO" id="GO:0009903">
    <property type="term" value="P:chloroplast avoidance movement"/>
    <property type="evidence" value="ECO:0007669"/>
    <property type="project" value="TreeGrafter"/>
</dbReference>
<evidence type="ECO:0000256" key="2">
    <source>
        <dbReference type="ARBA" id="ARBA00023054"/>
    </source>
</evidence>